<dbReference type="GO" id="GO:0005829">
    <property type="term" value="C:cytosol"/>
    <property type="evidence" value="ECO:0007669"/>
    <property type="project" value="TreeGrafter"/>
</dbReference>
<sequence>MTTEKKTEADESISAPCAREKKDYTECFQSWYSTKFLKGQFTPECESEFQAFRDCMVTSMEKKGIRKMVDEELQKIEKLEKQ</sequence>
<evidence type="ECO:0000256" key="2">
    <source>
        <dbReference type="ARBA" id="ARBA00023157"/>
    </source>
</evidence>
<protein>
    <submittedName>
        <fullName evidence="3">Mitochondrial distribution and morphology protein 35 (Mdm35)</fullName>
    </submittedName>
</protein>
<organism evidence="3 4">
    <name type="scientific">Andalucia godoyi</name>
    <name type="common">Flagellate</name>
    <dbReference type="NCBI Taxonomy" id="505711"/>
    <lineage>
        <taxon>Eukaryota</taxon>
        <taxon>Discoba</taxon>
        <taxon>Jakobida</taxon>
        <taxon>Andalucina</taxon>
        <taxon>Andaluciidae</taxon>
        <taxon>Andalucia</taxon>
    </lineage>
</organism>
<name>A0A8K0F0V7_ANDGO</name>
<reference evidence="3" key="1">
    <citation type="submission" date="2019-09" db="EMBL/GenBank/DDBJ databases">
        <title>The Mitochondrial Proteome of the Jakobid, Andalucia godoyi, a Protist With the Most Gene-Rich and Bacteria-Like Mitochondrial Genome.</title>
        <authorList>
            <person name="Gray M.W."/>
            <person name="Burger G."/>
            <person name="Derelle R."/>
            <person name="Klimes V."/>
            <person name="Leger M."/>
            <person name="Sarrasin M."/>
            <person name="Vlcek C."/>
            <person name="Roger A.J."/>
            <person name="Elias M."/>
            <person name="Lang B.F."/>
        </authorList>
    </citation>
    <scope>NUCLEOTIDE SEQUENCE</scope>
    <source>
        <strain evidence="3">And28</strain>
    </source>
</reference>
<evidence type="ECO:0000313" key="3">
    <source>
        <dbReference type="EMBL" id="KAF0852661.1"/>
    </source>
</evidence>
<evidence type="ECO:0000256" key="1">
    <source>
        <dbReference type="ARBA" id="ARBA00006196"/>
    </source>
</evidence>
<dbReference type="InterPro" id="IPR007918">
    <property type="entry name" value="MDM35_apoptosis"/>
</dbReference>
<dbReference type="PROSITE" id="PS51808">
    <property type="entry name" value="CHCH"/>
    <property type="match status" value="1"/>
</dbReference>
<keyword evidence="4" id="KW-1185">Reference proteome</keyword>
<dbReference type="Pfam" id="PF05254">
    <property type="entry name" value="UPF0203"/>
    <property type="match status" value="1"/>
</dbReference>
<proteinExistence type="inferred from homology"/>
<dbReference type="GO" id="GO:0005634">
    <property type="term" value="C:nucleus"/>
    <property type="evidence" value="ECO:0007669"/>
    <property type="project" value="TreeGrafter"/>
</dbReference>
<dbReference type="EMBL" id="VRVR01000022">
    <property type="protein sequence ID" value="KAF0852661.1"/>
    <property type="molecule type" value="Genomic_DNA"/>
</dbReference>
<comment type="similarity">
    <text evidence="1">Belongs to the TRIAP1/MDM35 family.</text>
</comment>
<gene>
    <name evidence="3" type="ORF">ANDGO_08777</name>
</gene>
<keyword evidence="2" id="KW-1015">Disulfide bond</keyword>
<evidence type="ECO:0000313" key="4">
    <source>
        <dbReference type="Proteomes" id="UP000799049"/>
    </source>
</evidence>
<dbReference type="PANTHER" id="PTHR46403">
    <property type="entry name" value="TP53-REGULATED INHIBITOR OF APOPTOSIS 1"/>
    <property type="match status" value="1"/>
</dbReference>
<comment type="caution">
    <text evidence="3">The sequence shown here is derived from an EMBL/GenBank/DDBJ whole genome shotgun (WGS) entry which is preliminary data.</text>
</comment>
<dbReference type="AlphaFoldDB" id="A0A8K0F0V7"/>
<dbReference type="GO" id="GO:0005758">
    <property type="term" value="C:mitochondrial intermembrane space"/>
    <property type="evidence" value="ECO:0007669"/>
    <property type="project" value="TreeGrafter"/>
</dbReference>
<dbReference type="GO" id="GO:0045332">
    <property type="term" value="P:phospholipid translocation"/>
    <property type="evidence" value="ECO:0007669"/>
    <property type="project" value="TreeGrafter"/>
</dbReference>
<dbReference type="GO" id="GO:1990050">
    <property type="term" value="F:phosphatidic acid transfer activity"/>
    <property type="evidence" value="ECO:0007669"/>
    <property type="project" value="TreeGrafter"/>
</dbReference>
<accession>A0A8K0F0V7</accession>
<dbReference type="PANTHER" id="PTHR46403:SF1">
    <property type="entry name" value="TP53-REGULATED INHIBITOR OF APOPTOSIS 1"/>
    <property type="match status" value="1"/>
</dbReference>
<dbReference type="OrthoDB" id="19091at2759"/>
<dbReference type="Proteomes" id="UP000799049">
    <property type="component" value="Unassembled WGS sequence"/>
</dbReference>